<sequence length="536" mass="58382">MKKITLLLLLLSSVYAIGQEDAWVYFTDKPDAAHYLANPLEMLSQRALDRRTTQNIALDDKDVPISVSYINQVTATSGITVKAKSKWLNSLHIRGSITDIRGLENLAFVDRVQFANPTLNGEGRTLRQTNSVGVKDLEVQVNYGYGTSGNQIRMLKGNLLHQQDFTGNGKIIAVMDAGFPNVNTAQPFQRLLVNNKILGGYDFVTRNANFYSGGTHGTQVLSTMGGYVENQLVGTAPDASYYLFITEDILDENPVEESYWVEAAELADSLGVDIINTSLSYFGYNNPDYSYAYFNMNGTTTFISRGAEIAYSRGMICVASAGNTGAGPEPHIGAPADAENVLAVGAVTSTKLYASFSSIGPSADFRVKPDVMAQGEAAVVSNQLGNVVFANGTSFSSPIIAGMVACLWQAFPNKTNTEIMQLIKQSAHLYNTPNDQFGYGIPDFNLALTNALEVPTFSSKTFTIYPNPATSIVNLAFPNDYEKAQVSIYNNLGQEILYTEIQNSRPSFSVENLVAGIYFYKIKAGTNYQTGKLAIK</sequence>
<dbReference type="Pfam" id="PF00082">
    <property type="entry name" value="Peptidase_S8"/>
    <property type="match status" value="1"/>
</dbReference>
<dbReference type="EMBL" id="RBLC01000001">
    <property type="protein sequence ID" value="RKS25259.1"/>
    <property type="molecule type" value="Genomic_DNA"/>
</dbReference>
<feature type="domain" description="Peptidase S8/S53" evidence="9">
    <location>
        <begin position="167"/>
        <end position="440"/>
    </location>
</feature>
<keyword evidence="5 6" id="KW-0720">Serine protease</keyword>
<evidence type="ECO:0000256" key="8">
    <source>
        <dbReference type="SAM" id="SignalP"/>
    </source>
</evidence>
<dbReference type="InterPro" id="IPR015500">
    <property type="entry name" value="Peptidase_S8_subtilisin-rel"/>
</dbReference>
<feature type="active site" description="Charge relay system" evidence="6">
    <location>
        <position position="176"/>
    </location>
</feature>
<dbReference type="PROSITE" id="PS00138">
    <property type="entry name" value="SUBTILASE_SER"/>
    <property type="match status" value="1"/>
</dbReference>
<feature type="active site" description="Charge relay system" evidence="6">
    <location>
        <position position="394"/>
    </location>
</feature>
<dbReference type="InterPro" id="IPR017317">
    <property type="entry name" value="Pept_S8_subtilisin_bacteroid-2"/>
</dbReference>
<dbReference type="Gene3D" id="3.40.50.200">
    <property type="entry name" value="Peptidase S8/S53 domain"/>
    <property type="match status" value="1"/>
</dbReference>
<dbReference type="PROSITE" id="PS00136">
    <property type="entry name" value="SUBTILASE_ASP"/>
    <property type="match status" value="1"/>
</dbReference>
<evidence type="ECO:0000256" key="5">
    <source>
        <dbReference type="ARBA" id="ARBA00022825"/>
    </source>
</evidence>
<dbReference type="InterPro" id="IPR000209">
    <property type="entry name" value="Peptidase_S8/S53_dom"/>
</dbReference>
<dbReference type="OrthoDB" id="1407599at2"/>
<evidence type="ECO:0000259" key="10">
    <source>
        <dbReference type="Pfam" id="PF18962"/>
    </source>
</evidence>
<keyword evidence="3 8" id="KW-0732">Signal</keyword>
<dbReference type="PIRSF" id="PIRSF037903">
    <property type="entry name" value="Subtilisin_rel_GFO_2223"/>
    <property type="match status" value="1"/>
</dbReference>
<evidence type="ECO:0000256" key="7">
    <source>
        <dbReference type="RuleBase" id="RU003355"/>
    </source>
</evidence>
<evidence type="ECO:0000256" key="6">
    <source>
        <dbReference type="PROSITE-ProRule" id="PRU01240"/>
    </source>
</evidence>
<dbReference type="InterPro" id="IPR023827">
    <property type="entry name" value="Peptidase_S8_Asp-AS"/>
</dbReference>
<dbReference type="GO" id="GO:0006508">
    <property type="term" value="P:proteolysis"/>
    <property type="evidence" value="ECO:0007669"/>
    <property type="project" value="UniProtKB-KW"/>
</dbReference>
<comment type="caution">
    <text evidence="11">The sequence shown here is derived from an EMBL/GenBank/DDBJ whole genome shotgun (WGS) entry which is preliminary data.</text>
</comment>
<dbReference type="PANTHER" id="PTHR43806:SF67">
    <property type="entry name" value="EGF-LIKE DOMAIN-CONTAINING PROTEIN"/>
    <property type="match status" value="1"/>
</dbReference>
<organism evidence="11 12">
    <name type="scientific">Flavobacterium endophyticum</name>
    <dbReference type="NCBI Taxonomy" id="1540163"/>
    <lineage>
        <taxon>Bacteria</taxon>
        <taxon>Pseudomonadati</taxon>
        <taxon>Bacteroidota</taxon>
        <taxon>Flavobacteriia</taxon>
        <taxon>Flavobacteriales</taxon>
        <taxon>Flavobacteriaceae</taxon>
        <taxon>Flavobacterium</taxon>
    </lineage>
</organism>
<evidence type="ECO:0000256" key="4">
    <source>
        <dbReference type="ARBA" id="ARBA00022801"/>
    </source>
</evidence>
<evidence type="ECO:0000259" key="9">
    <source>
        <dbReference type="Pfam" id="PF00082"/>
    </source>
</evidence>
<evidence type="ECO:0000313" key="11">
    <source>
        <dbReference type="EMBL" id="RKS25259.1"/>
    </source>
</evidence>
<keyword evidence="4 6" id="KW-0378">Hydrolase</keyword>
<dbReference type="InterPro" id="IPR023828">
    <property type="entry name" value="Peptidase_S8_Ser-AS"/>
</dbReference>
<dbReference type="InterPro" id="IPR050131">
    <property type="entry name" value="Peptidase_S8_subtilisin-like"/>
</dbReference>
<evidence type="ECO:0000313" key="12">
    <source>
        <dbReference type="Proteomes" id="UP000277579"/>
    </source>
</evidence>
<dbReference type="PROSITE" id="PS51892">
    <property type="entry name" value="SUBTILASE"/>
    <property type="match status" value="1"/>
</dbReference>
<dbReference type="PANTHER" id="PTHR43806">
    <property type="entry name" value="PEPTIDASE S8"/>
    <property type="match status" value="1"/>
</dbReference>
<dbReference type="NCBIfam" id="TIGR04183">
    <property type="entry name" value="Por_Secre_tail"/>
    <property type="match status" value="1"/>
</dbReference>
<keyword evidence="2 6" id="KW-0645">Protease</keyword>
<protein>
    <submittedName>
        <fullName evidence="11">Putative secreted protein (Por secretion system target)</fullName>
    </submittedName>
</protein>
<feature type="active site" description="Charge relay system" evidence="6">
    <location>
        <position position="216"/>
    </location>
</feature>
<gene>
    <name evidence="11" type="ORF">CLV94_0289</name>
</gene>
<dbReference type="InterPro" id="IPR026444">
    <property type="entry name" value="Secre_tail"/>
</dbReference>
<dbReference type="Pfam" id="PF18962">
    <property type="entry name" value="Por_Secre_tail"/>
    <property type="match status" value="1"/>
</dbReference>
<dbReference type="GO" id="GO:0004252">
    <property type="term" value="F:serine-type endopeptidase activity"/>
    <property type="evidence" value="ECO:0007669"/>
    <property type="project" value="UniProtKB-UniRule"/>
</dbReference>
<evidence type="ECO:0000256" key="3">
    <source>
        <dbReference type="ARBA" id="ARBA00022729"/>
    </source>
</evidence>
<dbReference type="SUPFAM" id="SSF52743">
    <property type="entry name" value="Subtilisin-like"/>
    <property type="match status" value="1"/>
</dbReference>
<keyword evidence="12" id="KW-1185">Reference proteome</keyword>
<evidence type="ECO:0000256" key="1">
    <source>
        <dbReference type="ARBA" id="ARBA00011073"/>
    </source>
</evidence>
<dbReference type="PRINTS" id="PR00723">
    <property type="entry name" value="SUBTILISIN"/>
</dbReference>
<evidence type="ECO:0000256" key="2">
    <source>
        <dbReference type="ARBA" id="ARBA00022670"/>
    </source>
</evidence>
<name>A0A495MLP7_9FLAO</name>
<dbReference type="Proteomes" id="UP000277579">
    <property type="component" value="Unassembled WGS sequence"/>
</dbReference>
<comment type="similarity">
    <text evidence="1 6 7">Belongs to the peptidase S8 family.</text>
</comment>
<dbReference type="AlphaFoldDB" id="A0A495MLP7"/>
<feature type="chain" id="PRO_5019849979" evidence="8">
    <location>
        <begin position="19"/>
        <end position="536"/>
    </location>
</feature>
<feature type="signal peptide" evidence="8">
    <location>
        <begin position="1"/>
        <end position="18"/>
    </location>
</feature>
<dbReference type="CDD" id="cd07493">
    <property type="entry name" value="Peptidases_S8_9"/>
    <property type="match status" value="1"/>
</dbReference>
<reference evidence="11 12" key="1">
    <citation type="submission" date="2018-10" db="EMBL/GenBank/DDBJ databases">
        <title>Genomic Encyclopedia of Archaeal and Bacterial Type Strains, Phase II (KMG-II): from individual species to whole genera.</title>
        <authorList>
            <person name="Goeker M."/>
        </authorList>
    </citation>
    <scope>NUCLEOTIDE SEQUENCE [LARGE SCALE GENOMIC DNA]</scope>
    <source>
        <strain evidence="11 12">DSM 29537</strain>
    </source>
</reference>
<proteinExistence type="inferred from homology"/>
<dbReference type="InterPro" id="IPR036852">
    <property type="entry name" value="Peptidase_S8/S53_dom_sf"/>
</dbReference>
<accession>A0A495MLP7</accession>
<feature type="domain" description="Secretion system C-terminal sorting" evidence="10">
    <location>
        <begin position="464"/>
        <end position="535"/>
    </location>
</feature>
<dbReference type="RefSeq" id="WP_121374680.1">
    <property type="nucleotide sequence ID" value="NZ_RBLC01000001.1"/>
</dbReference>